<gene>
    <name evidence="2" type="ORF">H0G86_003398</name>
</gene>
<evidence type="ECO:0000313" key="2">
    <source>
        <dbReference type="EMBL" id="QYS96139.1"/>
    </source>
</evidence>
<evidence type="ECO:0000313" key="3">
    <source>
        <dbReference type="Proteomes" id="UP000826661"/>
    </source>
</evidence>
<accession>A0A8G0LA73</accession>
<evidence type="ECO:0000256" key="1">
    <source>
        <dbReference type="SAM" id="MobiDB-lite"/>
    </source>
</evidence>
<dbReference type="AlphaFoldDB" id="A0A8G0LA73"/>
<reference evidence="2 3" key="1">
    <citation type="journal article" date="2021" name="BMC Genomics">
        <title>Telomere-to-telomere genome assembly of asparaginase-producing Trichoderma simmonsii.</title>
        <authorList>
            <person name="Chung D."/>
            <person name="Kwon Y.M."/>
            <person name="Yang Y."/>
        </authorList>
    </citation>
    <scope>NUCLEOTIDE SEQUENCE [LARGE SCALE GENOMIC DNA]</scope>
    <source>
        <strain evidence="2 3">GH-Sj1</strain>
    </source>
</reference>
<dbReference type="EMBL" id="CP075865">
    <property type="protein sequence ID" value="QYS96139.1"/>
    <property type="molecule type" value="Genomic_DNA"/>
</dbReference>
<organism evidence="2 3">
    <name type="scientific">Trichoderma simmonsii</name>
    <dbReference type="NCBI Taxonomy" id="1491479"/>
    <lineage>
        <taxon>Eukaryota</taxon>
        <taxon>Fungi</taxon>
        <taxon>Dikarya</taxon>
        <taxon>Ascomycota</taxon>
        <taxon>Pezizomycotina</taxon>
        <taxon>Sordariomycetes</taxon>
        <taxon>Hypocreomycetidae</taxon>
        <taxon>Hypocreales</taxon>
        <taxon>Hypocreaceae</taxon>
        <taxon>Trichoderma</taxon>
    </lineage>
</organism>
<feature type="compositionally biased region" description="Basic residues" evidence="1">
    <location>
        <begin position="92"/>
        <end position="107"/>
    </location>
</feature>
<sequence>MYAIISVTKRALIMTRRADGKPATNRLPRITQNLLYHLPLVYIQSLCPTKVSPSFFARRPFGLVELLSCVPSCVAWAGPNHAPAIPFSRHPLNQKKKRKRKRKKRKKGWDDISIN</sequence>
<protein>
    <submittedName>
        <fullName evidence="2">Uncharacterized protein</fullName>
    </submittedName>
</protein>
<keyword evidence="3" id="KW-1185">Reference proteome</keyword>
<name>A0A8G0LA73_9HYPO</name>
<proteinExistence type="predicted"/>
<feature type="region of interest" description="Disordered" evidence="1">
    <location>
        <begin position="81"/>
        <end position="115"/>
    </location>
</feature>
<dbReference type="Proteomes" id="UP000826661">
    <property type="component" value="Chromosome II"/>
</dbReference>